<dbReference type="EMBL" id="CP021780">
    <property type="protein sequence ID" value="ASA20979.1"/>
    <property type="molecule type" value="Genomic_DNA"/>
</dbReference>
<feature type="domain" description="HTH LytTR-type" evidence="1">
    <location>
        <begin position="13"/>
        <end position="117"/>
    </location>
</feature>
<evidence type="ECO:0000259" key="1">
    <source>
        <dbReference type="SMART" id="SM00850"/>
    </source>
</evidence>
<evidence type="ECO:0000313" key="2">
    <source>
        <dbReference type="EMBL" id="ASA20979.1"/>
    </source>
</evidence>
<proteinExistence type="predicted"/>
<dbReference type="AlphaFoldDB" id="A0A2Z2KFR0"/>
<name>A0A2Z2KFR0_9BACL</name>
<protein>
    <recommendedName>
        <fullName evidence="1">HTH LytTR-type domain-containing protein</fullName>
    </recommendedName>
</protein>
<gene>
    <name evidence="2" type="ORF">B9T62_09380</name>
</gene>
<dbReference type="SMART" id="SM00850">
    <property type="entry name" value="LytTR"/>
    <property type="match status" value="1"/>
</dbReference>
<dbReference type="KEGG" id="pdh:B9T62_09380"/>
<dbReference type="Proteomes" id="UP000249890">
    <property type="component" value="Chromosome"/>
</dbReference>
<evidence type="ECO:0000313" key="3">
    <source>
        <dbReference type="Proteomes" id="UP000249890"/>
    </source>
</evidence>
<dbReference type="GO" id="GO:0003677">
    <property type="term" value="F:DNA binding"/>
    <property type="evidence" value="ECO:0007669"/>
    <property type="project" value="InterPro"/>
</dbReference>
<keyword evidence="3" id="KW-1185">Reference proteome</keyword>
<dbReference type="Gene3D" id="2.40.50.1020">
    <property type="entry name" value="LytTr DNA-binding domain"/>
    <property type="match status" value="1"/>
</dbReference>
<accession>A0A2Z2KFR0</accession>
<dbReference type="InterPro" id="IPR007492">
    <property type="entry name" value="LytTR_DNA-bd_dom"/>
</dbReference>
<organism evidence="2 3">
    <name type="scientific">Paenibacillus donghaensis</name>
    <dbReference type="NCBI Taxonomy" id="414771"/>
    <lineage>
        <taxon>Bacteria</taxon>
        <taxon>Bacillati</taxon>
        <taxon>Bacillota</taxon>
        <taxon>Bacilli</taxon>
        <taxon>Bacillales</taxon>
        <taxon>Paenibacillaceae</taxon>
        <taxon>Paenibacillus</taxon>
    </lineage>
</organism>
<reference evidence="2 3" key="1">
    <citation type="submission" date="2017-06" db="EMBL/GenBank/DDBJ databases">
        <title>Complete genome sequence of Paenibacillus donghaensis KCTC 13049T isolated from East Sea sediment, South Korea.</title>
        <authorList>
            <person name="Jung B.K."/>
            <person name="Hong S.-J."/>
            <person name="Shin J.-H."/>
        </authorList>
    </citation>
    <scope>NUCLEOTIDE SEQUENCE [LARGE SCALE GENOMIC DNA]</scope>
    <source>
        <strain evidence="2 3">KCTC 13049</strain>
    </source>
</reference>
<dbReference type="RefSeq" id="WP_087914994.1">
    <property type="nucleotide sequence ID" value="NZ_CP021780.1"/>
</dbReference>
<dbReference type="Pfam" id="PF04397">
    <property type="entry name" value="LytTR"/>
    <property type="match status" value="1"/>
</dbReference>
<dbReference type="OrthoDB" id="2664085at2"/>
<sequence length="126" mass="14371">MMISVAKDMEGFTGLTHIDVNRVAFLECDSRLGKVMFNTVDNEVYYSEGTLKYWTQALNGSGYNFYIADRSTSVNIENITEMNEFLKVAYFEINKSKTSNYCTMSKSGYKEVTSLIIDKQIDVSFT</sequence>